<protein>
    <submittedName>
        <fullName evidence="3">Uncharacterized protein</fullName>
    </submittedName>
</protein>
<evidence type="ECO:0000313" key="4">
    <source>
        <dbReference type="Proteomes" id="UP000249516"/>
    </source>
</evidence>
<reference evidence="3 4" key="1">
    <citation type="submission" date="2018-10" db="EMBL/GenBank/DDBJ databases">
        <title>Kocuria tytouropygialis sp. nov., isolated from the uropygial gland of an American barn owl (Tyto furcata).</title>
        <authorList>
            <person name="Braun M.S."/>
            <person name="Wang E."/>
            <person name="Zimmermann S."/>
            <person name="Wagner H."/>
            <person name="Wink M."/>
        </authorList>
    </citation>
    <scope>NUCLEOTIDE SEQUENCE [LARGE SCALE GENOMIC DNA]</scope>
    <source>
        <strain evidence="3 4">442</strain>
    </source>
</reference>
<sequence length="110" mass="11120">MTSASPESPDRHVPSETATQDVTVRRAPNLIAFVATGAAVGAIVGLLVGALGPGALAYTRAAIIGFFLMSFLIGGAALGAVVGLVLDRISLKRARNVAAEVHEGGRRPGS</sequence>
<feature type="transmembrane region" description="Helical" evidence="2">
    <location>
        <begin position="63"/>
        <end position="86"/>
    </location>
</feature>
<proteinExistence type="predicted"/>
<dbReference type="RefSeq" id="WP_121030419.1">
    <property type="nucleotide sequence ID" value="NZ_PNJG02000001.1"/>
</dbReference>
<feature type="transmembrane region" description="Helical" evidence="2">
    <location>
        <begin position="30"/>
        <end position="51"/>
    </location>
</feature>
<dbReference type="Proteomes" id="UP000249516">
    <property type="component" value="Unassembled WGS sequence"/>
</dbReference>
<name>A0A495AAM3_9MICC</name>
<gene>
    <name evidence="3" type="ORF">C1C97_005800</name>
</gene>
<evidence type="ECO:0000256" key="1">
    <source>
        <dbReference type="SAM" id="MobiDB-lite"/>
    </source>
</evidence>
<keyword evidence="2" id="KW-0812">Transmembrane</keyword>
<feature type="region of interest" description="Disordered" evidence="1">
    <location>
        <begin position="1"/>
        <end position="20"/>
    </location>
</feature>
<evidence type="ECO:0000256" key="2">
    <source>
        <dbReference type="SAM" id="Phobius"/>
    </source>
</evidence>
<evidence type="ECO:0000313" key="3">
    <source>
        <dbReference type="EMBL" id="RKQ37089.1"/>
    </source>
</evidence>
<keyword evidence="2" id="KW-0472">Membrane</keyword>
<keyword evidence="4" id="KW-1185">Reference proteome</keyword>
<dbReference type="AlphaFoldDB" id="A0A495AAM3"/>
<dbReference type="EMBL" id="PNJG02000001">
    <property type="protein sequence ID" value="RKQ37089.1"/>
    <property type="molecule type" value="Genomic_DNA"/>
</dbReference>
<comment type="caution">
    <text evidence="3">The sequence shown here is derived from an EMBL/GenBank/DDBJ whole genome shotgun (WGS) entry which is preliminary data.</text>
</comment>
<accession>A0A495AAM3</accession>
<organism evidence="3 4">
    <name type="scientific">Kocuria tytonis</name>
    <dbReference type="NCBI Taxonomy" id="2054280"/>
    <lineage>
        <taxon>Bacteria</taxon>
        <taxon>Bacillati</taxon>
        <taxon>Actinomycetota</taxon>
        <taxon>Actinomycetes</taxon>
        <taxon>Micrococcales</taxon>
        <taxon>Micrococcaceae</taxon>
        <taxon>Kocuria</taxon>
    </lineage>
</organism>
<keyword evidence="2" id="KW-1133">Transmembrane helix</keyword>